<accession>A0ABP7PHH0</accession>
<dbReference type="Gene3D" id="1.10.10.10">
    <property type="entry name" value="Winged helix-like DNA-binding domain superfamily/Winged helix DNA-binding domain"/>
    <property type="match status" value="1"/>
</dbReference>
<dbReference type="PROSITE" id="PS50931">
    <property type="entry name" value="HTH_LYSR"/>
    <property type="match status" value="1"/>
</dbReference>
<evidence type="ECO:0000313" key="6">
    <source>
        <dbReference type="EMBL" id="GAA3965488.1"/>
    </source>
</evidence>
<dbReference type="NCBIfam" id="TIGR03298">
    <property type="entry name" value="argP"/>
    <property type="match status" value="1"/>
</dbReference>
<evidence type="ECO:0000256" key="3">
    <source>
        <dbReference type="ARBA" id="ARBA00023125"/>
    </source>
</evidence>
<dbReference type="SUPFAM" id="SSF53850">
    <property type="entry name" value="Periplasmic binding protein-like II"/>
    <property type="match status" value="1"/>
</dbReference>
<dbReference type="PANTHER" id="PTHR30579">
    <property type="entry name" value="TRANSCRIPTIONAL REGULATOR"/>
    <property type="match status" value="1"/>
</dbReference>
<dbReference type="InterPro" id="IPR036388">
    <property type="entry name" value="WH-like_DNA-bd_sf"/>
</dbReference>
<feature type="domain" description="HTH lysR-type" evidence="5">
    <location>
        <begin position="2"/>
        <end position="58"/>
    </location>
</feature>
<keyword evidence="4" id="KW-0804">Transcription</keyword>
<evidence type="ECO:0000256" key="2">
    <source>
        <dbReference type="ARBA" id="ARBA00023015"/>
    </source>
</evidence>
<keyword evidence="2" id="KW-0805">Transcription regulation</keyword>
<gene>
    <name evidence="6" type="ORF">GCM10022278_24120</name>
</gene>
<comment type="caution">
    <text evidence="6">The sequence shown here is derived from an EMBL/GenBank/DDBJ whole genome shotgun (WGS) entry which is preliminary data.</text>
</comment>
<evidence type="ECO:0000256" key="4">
    <source>
        <dbReference type="ARBA" id="ARBA00023163"/>
    </source>
</evidence>
<dbReference type="InterPro" id="IPR017685">
    <property type="entry name" value="ArgP"/>
</dbReference>
<evidence type="ECO:0000313" key="7">
    <source>
        <dbReference type="Proteomes" id="UP001501337"/>
    </source>
</evidence>
<dbReference type="Pfam" id="PF00126">
    <property type="entry name" value="HTH_1"/>
    <property type="match status" value="1"/>
</dbReference>
<dbReference type="EMBL" id="BAABBO010000010">
    <property type="protein sequence ID" value="GAA3965488.1"/>
    <property type="molecule type" value="Genomic_DNA"/>
</dbReference>
<dbReference type="InterPro" id="IPR036390">
    <property type="entry name" value="WH_DNA-bd_sf"/>
</dbReference>
<evidence type="ECO:0000259" key="5">
    <source>
        <dbReference type="PROSITE" id="PS50931"/>
    </source>
</evidence>
<evidence type="ECO:0000256" key="1">
    <source>
        <dbReference type="ARBA" id="ARBA00009437"/>
    </source>
</evidence>
<comment type="similarity">
    <text evidence="1">Belongs to the LysR transcriptional regulatory family.</text>
</comment>
<keyword evidence="7" id="KW-1185">Reference proteome</keyword>
<dbReference type="Proteomes" id="UP001501337">
    <property type="component" value="Unassembled WGS sequence"/>
</dbReference>
<dbReference type="SUPFAM" id="SSF46785">
    <property type="entry name" value="Winged helix' DNA-binding domain"/>
    <property type="match status" value="1"/>
</dbReference>
<keyword evidence="3" id="KW-0238">DNA-binding</keyword>
<dbReference type="InterPro" id="IPR000847">
    <property type="entry name" value="LysR_HTH_N"/>
</dbReference>
<dbReference type="InterPro" id="IPR005119">
    <property type="entry name" value="LysR_subst-bd"/>
</dbReference>
<dbReference type="InterPro" id="IPR050176">
    <property type="entry name" value="LTTR"/>
</dbReference>
<proteinExistence type="inferred from homology"/>
<sequence>MIDYRLLQALSAVLEEGGFERAAHHLFLTQSAVSQRIKQLEAQLGQPVLVRSTPPRATSVGQRLYNHMQQVQQLEAELGLSGAPDNMTIRMTVNADSLATWLPAALVLPEHDTLRFNISVDDQAVGLRQMKQGEVMACLCASAERLNGGSVVPLGKMRYRALASPEFILRHRLHLQDGEVAAENGSPVHRERLAQAPCLVFNRDDPLQHWFLAEVANTEPRRIHLCPSSEGFVQSALAGLGYGLMPELQIYQHLSTGRLRDIVPGYVLDTPLYWHHWQTESQVMVALRQSIVSEAARHLYPLVDPG</sequence>
<protein>
    <submittedName>
        <fullName evidence="6">LysR family transcriptional regulator ArgP</fullName>
    </submittedName>
</protein>
<organism evidence="6 7">
    <name type="scientific">Allohahella marinimesophila</name>
    <dbReference type="NCBI Taxonomy" id="1054972"/>
    <lineage>
        <taxon>Bacteria</taxon>
        <taxon>Pseudomonadati</taxon>
        <taxon>Pseudomonadota</taxon>
        <taxon>Gammaproteobacteria</taxon>
        <taxon>Oceanospirillales</taxon>
        <taxon>Hahellaceae</taxon>
        <taxon>Allohahella</taxon>
    </lineage>
</organism>
<dbReference type="Gene3D" id="3.40.190.290">
    <property type="match status" value="1"/>
</dbReference>
<dbReference type="PANTHER" id="PTHR30579:SF2">
    <property type="entry name" value="HTH-TYPE TRANSCRIPTIONAL REGULATOR ARGP"/>
    <property type="match status" value="1"/>
</dbReference>
<reference evidence="7" key="1">
    <citation type="journal article" date="2019" name="Int. J. Syst. Evol. Microbiol.">
        <title>The Global Catalogue of Microorganisms (GCM) 10K type strain sequencing project: providing services to taxonomists for standard genome sequencing and annotation.</title>
        <authorList>
            <consortium name="The Broad Institute Genomics Platform"/>
            <consortium name="The Broad Institute Genome Sequencing Center for Infectious Disease"/>
            <person name="Wu L."/>
            <person name="Ma J."/>
        </authorList>
    </citation>
    <scope>NUCLEOTIDE SEQUENCE [LARGE SCALE GENOMIC DNA]</scope>
    <source>
        <strain evidence="7">JCM 17555</strain>
    </source>
</reference>
<dbReference type="PRINTS" id="PR00039">
    <property type="entry name" value="HTHLYSR"/>
</dbReference>
<dbReference type="RefSeq" id="WP_344806666.1">
    <property type="nucleotide sequence ID" value="NZ_BAABBO010000010.1"/>
</dbReference>
<dbReference type="NCBIfam" id="NF002964">
    <property type="entry name" value="PRK03635.1"/>
    <property type="match status" value="1"/>
</dbReference>
<name>A0ABP7PHH0_9GAMM</name>
<dbReference type="Pfam" id="PF03466">
    <property type="entry name" value="LysR_substrate"/>
    <property type="match status" value="1"/>
</dbReference>